<dbReference type="EMBL" id="JAENIK010000004">
    <property type="protein sequence ID" value="MBK1814956.1"/>
    <property type="molecule type" value="Genomic_DNA"/>
</dbReference>
<evidence type="ECO:0000313" key="5">
    <source>
        <dbReference type="Proteomes" id="UP000600139"/>
    </source>
</evidence>
<dbReference type="Proteomes" id="UP000600139">
    <property type="component" value="Unassembled WGS sequence"/>
</dbReference>
<comment type="caution">
    <text evidence="4">The sequence shown here is derived from an EMBL/GenBank/DDBJ whole genome shotgun (WGS) entry which is preliminary data.</text>
</comment>
<evidence type="ECO:0000256" key="3">
    <source>
        <dbReference type="PIRSR" id="PIRSR605502-1"/>
    </source>
</evidence>
<comment type="cofactor">
    <cofactor evidence="3">
        <name>Mg(2+)</name>
        <dbReference type="ChEBI" id="CHEBI:18420"/>
    </cofactor>
    <text evidence="3">Binds 2 magnesium ions per subunit.</text>
</comment>
<gene>
    <name evidence="4" type="ORF">JIN84_04975</name>
</gene>
<feature type="binding site" evidence="3">
    <location>
        <position position="57"/>
    </location>
    <ligand>
        <name>Mg(2+)</name>
        <dbReference type="ChEBI" id="CHEBI:18420"/>
        <label>1</label>
    </ligand>
</feature>
<evidence type="ECO:0000256" key="1">
    <source>
        <dbReference type="ARBA" id="ARBA00010702"/>
    </source>
</evidence>
<organism evidence="4 5">
    <name type="scientific">Luteolibacter yonseiensis</name>
    <dbReference type="NCBI Taxonomy" id="1144680"/>
    <lineage>
        <taxon>Bacteria</taxon>
        <taxon>Pseudomonadati</taxon>
        <taxon>Verrucomicrobiota</taxon>
        <taxon>Verrucomicrobiia</taxon>
        <taxon>Verrucomicrobiales</taxon>
        <taxon>Verrucomicrobiaceae</taxon>
        <taxon>Luteolibacter</taxon>
    </lineage>
</organism>
<keyword evidence="3" id="KW-0479">Metal-binding</keyword>
<keyword evidence="3" id="KW-0460">Magnesium</keyword>
<dbReference type="Gene3D" id="1.10.4080.10">
    <property type="entry name" value="ADP-ribosylation/Crystallin J1"/>
    <property type="match status" value="1"/>
</dbReference>
<dbReference type="Pfam" id="PF03747">
    <property type="entry name" value="ADP_ribosyl_GH"/>
    <property type="match status" value="1"/>
</dbReference>
<dbReference type="PANTHER" id="PTHR16222">
    <property type="entry name" value="ADP-RIBOSYLGLYCOHYDROLASE"/>
    <property type="match status" value="1"/>
</dbReference>
<dbReference type="GO" id="GO:0016787">
    <property type="term" value="F:hydrolase activity"/>
    <property type="evidence" value="ECO:0007669"/>
    <property type="project" value="UniProtKB-KW"/>
</dbReference>
<proteinExistence type="inferred from homology"/>
<dbReference type="AlphaFoldDB" id="A0A934VAK5"/>
<dbReference type="RefSeq" id="WP_200349904.1">
    <property type="nucleotide sequence ID" value="NZ_BAABHZ010000010.1"/>
</dbReference>
<sequence length="300" mass="32724">MTSPSDIVFGAFIGDALALGPHWIYDQNEIRERLGRATTYQPPLAVYHQGKAAGDQTHYGDQALVLLRTISKTGRFNLAGFAEDWRAYWEDPRTISYRDGATKATLAHLSSEENPPSSSNDIAGAARIGPLFLLKWETEEELLLAVRVQTAFTHGDPVVIESALFFARVILAVRSGDDMETALRKTIKHTTWHSIRKDWLDDALASAASDETDAAALKRHGLTCHAVDAFPGICHLLLRHPTSPAEALIENANAGGDSAARGMILGMVYAAAFPVSDWPADWLAGLNAREEITNLIGRLP</sequence>
<accession>A0A934VAK5</accession>
<protein>
    <submittedName>
        <fullName evidence="4">ADP-ribosylglycohydrolase family protein</fullName>
    </submittedName>
</protein>
<dbReference type="SUPFAM" id="SSF101478">
    <property type="entry name" value="ADP-ribosylglycohydrolase"/>
    <property type="match status" value="1"/>
</dbReference>
<evidence type="ECO:0000256" key="2">
    <source>
        <dbReference type="ARBA" id="ARBA00022801"/>
    </source>
</evidence>
<dbReference type="InterPro" id="IPR036705">
    <property type="entry name" value="Ribosyl_crysJ1_sf"/>
</dbReference>
<dbReference type="GO" id="GO:0046872">
    <property type="term" value="F:metal ion binding"/>
    <property type="evidence" value="ECO:0007669"/>
    <property type="project" value="UniProtKB-KW"/>
</dbReference>
<keyword evidence="5" id="KW-1185">Reference proteome</keyword>
<feature type="binding site" evidence="3">
    <location>
        <position position="257"/>
    </location>
    <ligand>
        <name>Mg(2+)</name>
        <dbReference type="ChEBI" id="CHEBI:18420"/>
        <label>1</label>
    </ligand>
</feature>
<name>A0A934VAK5_9BACT</name>
<dbReference type="InterPro" id="IPR050792">
    <property type="entry name" value="ADP-ribosylglycohydrolase"/>
</dbReference>
<evidence type="ECO:0000313" key="4">
    <source>
        <dbReference type="EMBL" id="MBK1814956.1"/>
    </source>
</evidence>
<keyword evidence="2" id="KW-0378">Hydrolase</keyword>
<reference evidence="4" key="1">
    <citation type="submission" date="2021-01" db="EMBL/GenBank/DDBJ databases">
        <title>Modified the classification status of verrucomicrobia.</title>
        <authorList>
            <person name="Feng X."/>
        </authorList>
    </citation>
    <scope>NUCLEOTIDE SEQUENCE</scope>
    <source>
        <strain evidence="4">JCM 18052</strain>
    </source>
</reference>
<dbReference type="InterPro" id="IPR005502">
    <property type="entry name" value="Ribosyl_crysJ1"/>
</dbReference>
<comment type="similarity">
    <text evidence="1">Belongs to the ADP-ribosylglycohydrolase family.</text>
</comment>
<dbReference type="PANTHER" id="PTHR16222:SF24">
    <property type="entry name" value="ADP-RIBOSYLHYDROLASE ARH3"/>
    <property type="match status" value="1"/>
</dbReference>